<dbReference type="InterPro" id="IPR015813">
    <property type="entry name" value="Pyrv/PenolPyrv_kinase-like_dom"/>
</dbReference>
<dbReference type="InterPro" id="IPR036918">
    <property type="entry name" value="Pyrv_Knase_C_sf"/>
</dbReference>
<dbReference type="Gene3D" id="3.20.20.60">
    <property type="entry name" value="Phosphoenolpyruvate-binding domains"/>
    <property type="match status" value="1"/>
</dbReference>
<evidence type="ECO:0000256" key="6">
    <source>
        <dbReference type="ARBA" id="ARBA00018587"/>
    </source>
</evidence>
<keyword evidence="13 16" id="KW-0324">Glycolysis</keyword>
<feature type="domain" description="Pyruvate kinase C-terminal" evidence="18">
    <location>
        <begin position="365"/>
        <end position="478"/>
    </location>
</feature>
<comment type="catalytic activity">
    <reaction evidence="16">
        <text>pyruvate + ATP = phosphoenolpyruvate + ADP + H(+)</text>
        <dbReference type="Rhea" id="RHEA:18157"/>
        <dbReference type="ChEBI" id="CHEBI:15361"/>
        <dbReference type="ChEBI" id="CHEBI:15378"/>
        <dbReference type="ChEBI" id="CHEBI:30616"/>
        <dbReference type="ChEBI" id="CHEBI:58702"/>
        <dbReference type="ChEBI" id="CHEBI:456216"/>
        <dbReference type="EC" id="2.7.1.40"/>
    </reaction>
</comment>
<evidence type="ECO:0000256" key="7">
    <source>
        <dbReference type="ARBA" id="ARBA00022679"/>
    </source>
</evidence>
<evidence type="ECO:0000313" key="19">
    <source>
        <dbReference type="EMBL" id="ANK12062.1"/>
    </source>
</evidence>
<accession>A0A192D293</accession>
<dbReference type="GO" id="GO:0000287">
    <property type="term" value="F:magnesium ion binding"/>
    <property type="evidence" value="ECO:0007669"/>
    <property type="project" value="UniProtKB-UniRule"/>
</dbReference>
<evidence type="ECO:0000256" key="11">
    <source>
        <dbReference type="ARBA" id="ARBA00022840"/>
    </source>
</evidence>
<comment type="cofactor">
    <cofactor evidence="1">
        <name>Mg(2+)</name>
        <dbReference type="ChEBI" id="CHEBI:18420"/>
    </cofactor>
</comment>
<dbReference type="InterPro" id="IPR015795">
    <property type="entry name" value="Pyrv_Knase_C"/>
</dbReference>
<dbReference type="InterPro" id="IPR011037">
    <property type="entry name" value="Pyrv_Knase-like_insert_dom_sf"/>
</dbReference>
<keyword evidence="20" id="KW-1185">Reference proteome</keyword>
<evidence type="ECO:0000259" key="17">
    <source>
        <dbReference type="Pfam" id="PF00224"/>
    </source>
</evidence>
<evidence type="ECO:0000256" key="12">
    <source>
        <dbReference type="ARBA" id="ARBA00022842"/>
    </source>
</evidence>
<evidence type="ECO:0000313" key="20">
    <source>
        <dbReference type="Proteomes" id="UP000078263"/>
    </source>
</evidence>
<dbReference type="NCBIfam" id="NF004978">
    <property type="entry name" value="PRK06354.1"/>
    <property type="match status" value="1"/>
</dbReference>
<dbReference type="RefSeq" id="WP_068349641.1">
    <property type="nucleotide sequence ID" value="NZ_CP016033.1"/>
</dbReference>
<dbReference type="InterPro" id="IPR001697">
    <property type="entry name" value="Pyr_Knase"/>
</dbReference>
<evidence type="ECO:0000256" key="13">
    <source>
        <dbReference type="ARBA" id="ARBA00023152"/>
    </source>
</evidence>
<dbReference type="OrthoDB" id="9812123at2"/>
<evidence type="ECO:0000256" key="3">
    <source>
        <dbReference type="ARBA" id="ARBA00004997"/>
    </source>
</evidence>
<evidence type="ECO:0000256" key="14">
    <source>
        <dbReference type="ARBA" id="ARBA00023317"/>
    </source>
</evidence>
<evidence type="ECO:0000256" key="10">
    <source>
        <dbReference type="ARBA" id="ARBA00022777"/>
    </source>
</evidence>
<name>A0A192D293_9SPHN</name>
<dbReference type="AlphaFoldDB" id="A0A192D293"/>
<keyword evidence="10 16" id="KW-0418">Kinase</keyword>
<dbReference type="InterPro" id="IPR040442">
    <property type="entry name" value="Pyrv_kinase-like_dom_sf"/>
</dbReference>
<keyword evidence="12 16" id="KW-0460">Magnesium</keyword>
<comment type="similarity">
    <text evidence="4 16">Belongs to the pyruvate kinase family.</text>
</comment>
<keyword evidence="7 16" id="KW-0808">Transferase</keyword>
<dbReference type="PRINTS" id="PR01050">
    <property type="entry name" value="PYRUVTKNASE"/>
</dbReference>
<dbReference type="GO" id="GO:0004743">
    <property type="term" value="F:pyruvate kinase activity"/>
    <property type="evidence" value="ECO:0007669"/>
    <property type="project" value="UniProtKB-UniRule"/>
</dbReference>
<dbReference type="FunFam" id="2.40.33.10:FF:000001">
    <property type="entry name" value="Pyruvate kinase"/>
    <property type="match status" value="1"/>
</dbReference>
<dbReference type="Proteomes" id="UP000078263">
    <property type="component" value="Chromosome"/>
</dbReference>
<dbReference type="NCBIfam" id="NF004886">
    <property type="entry name" value="PRK06247.1"/>
    <property type="match status" value="1"/>
</dbReference>
<dbReference type="NCBIfam" id="TIGR01064">
    <property type="entry name" value="pyruv_kin"/>
    <property type="match status" value="1"/>
</dbReference>
<evidence type="ECO:0000256" key="4">
    <source>
        <dbReference type="ARBA" id="ARBA00008663"/>
    </source>
</evidence>
<dbReference type="EMBL" id="CP016033">
    <property type="protein sequence ID" value="ANK12062.1"/>
    <property type="molecule type" value="Genomic_DNA"/>
</dbReference>
<dbReference type="STRING" id="1112.A9D12_02945"/>
<evidence type="ECO:0000256" key="5">
    <source>
        <dbReference type="ARBA" id="ARBA00012142"/>
    </source>
</evidence>
<dbReference type="FunFam" id="3.20.20.60:FF:000025">
    <property type="entry name" value="Pyruvate kinase"/>
    <property type="match status" value="1"/>
</dbReference>
<dbReference type="EC" id="2.7.1.40" evidence="5 15"/>
<dbReference type="GO" id="GO:0016301">
    <property type="term" value="F:kinase activity"/>
    <property type="evidence" value="ECO:0007669"/>
    <property type="project" value="UniProtKB-KW"/>
</dbReference>
<keyword evidence="8" id="KW-0479">Metal-binding</keyword>
<keyword evidence="14 19" id="KW-0670">Pyruvate</keyword>
<dbReference type="SUPFAM" id="SSF52935">
    <property type="entry name" value="PK C-terminal domain-like"/>
    <property type="match status" value="1"/>
</dbReference>
<dbReference type="InterPro" id="IPR015793">
    <property type="entry name" value="Pyrv_Knase_brl"/>
</dbReference>
<organism evidence="19 20">
    <name type="scientific">Erythrobacter neustonensis</name>
    <dbReference type="NCBI Taxonomy" id="1112"/>
    <lineage>
        <taxon>Bacteria</taxon>
        <taxon>Pseudomonadati</taxon>
        <taxon>Pseudomonadota</taxon>
        <taxon>Alphaproteobacteria</taxon>
        <taxon>Sphingomonadales</taxon>
        <taxon>Erythrobacteraceae</taxon>
        <taxon>Erythrobacter/Porphyrobacter group</taxon>
        <taxon>Erythrobacter</taxon>
    </lineage>
</organism>
<dbReference type="GO" id="GO:0030955">
    <property type="term" value="F:potassium ion binding"/>
    <property type="evidence" value="ECO:0007669"/>
    <property type="project" value="UniProtKB-UniRule"/>
</dbReference>
<evidence type="ECO:0000256" key="16">
    <source>
        <dbReference type="RuleBase" id="RU000504"/>
    </source>
</evidence>
<dbReference type="Gene3D" id="2.40.33.10">
    <property type="entry name" value="PK beta-barrel domain-like"/>
    <property type="match status" value="1"/>
</dbReference>
<dbReference type="InterPro" id="IPR015806">
    <property type="entry name" value="Pyrv_Knase_insert_dom_sf"/>
</dbReference>
<dbReference type="PANTHER" id="PTHR11817">
    <property type="entry name" value="PYRUVATE KINASE"/>
    <property type="match status" value="1"/>
</dbReference>
<dbReference type="UniPathway" id="UPA00109">
    <property type="reaction ID" value="UER00188"/>
</dbReference>
<proteinExistence type="inferred from homology"/>
<evidence type="ECO:0000256" key="8">
    <source>
        <dbReference type="ARBA" id="ARBA00022723"/>
    </source>
</evidence>
<evidence type="ECO:0000256" key="15">
    <source>
        <dbReference type="NCBIfam" id="TIGR01064"/>
    </source>
</evidence>
<dbReference type="KEGG" id="pns:A9D12_02945"/>
<dbReference type="Pfam" id="PF02887">
    <property type="entry name" value="PK_C"/>
    <property type="match status" value="1"/>
</dbReference>
<dbReference type="SUPFAM" id="SSF50800">
    <property type="entry name" value="PK beta-barrel domain-like"/>
    <property type="match status" value="1"/>
</dbReference>
<evidence type="ECO:0000256" key="1">
    <source>
        <dbReference type="ARBA" id="ARBA00001946"/>
    </source>
</evidence>
<dbReference type="NCBIfam" id="NF004491">
    <property type="entry name" value="PRK05826.1"/>
    <property type="match status" value="1"/>
</dbReference>
<gene>
    <name evidence="19" type="ORF">A9D12_02945</name>
</gene>
<keyword evidence="9" id="KW-0547">Nucleotide-binding</keyword>
<dbReference type="Pfam" id="PF00224">
    <property type="entry name" value="PK"/>
    <property type="match status" value="1"/>
</dbReference>
<dbReference type="Gene3D" id="3.40.1380.20">
    <property type="entry name" value="Pyruvate kinase, C-terminal domain"/>
    <property type="match status" value="1"/>
</dbReference>
<protein>
    <recommendedName>
        <fullName evidence="6 15">Pyruvate kinase</fullName>
        <ecNumber evidence="5 15">2.7.1.40</ecNumber>
    </recommendedName>
</protein>
<keyword evidence="11" id="KW-0067">ATP-binding</keyword>
<evidence type="ECO:0000256" key="2">
    <source>
        <dbReference type="ARBA" id="ARBA00001958"/>
    </source>
</evidence>
<evidence type="ECO:0000259" key="18">
    <source>
        <dbReference type="Pfam" id="PF02887"/>
    </source>
</evidence>
<dbReference type="SUPFAM" id="SSF51621">
    <property type="entry name" value="Phosphoenolpyruvate/pyruvate domain"/>
    <property type="match status" value="1"/>
</dbReference>
<comment type="pathway">
    <text evidence="3 16">Carbohydrate degradation; glycolysis; pyruvate from D-glyceraldehyde 3-phosphate: step 5/5.</text>
</comment>
<sequence>MSRRDQSRIDPRGRKVKILATIGPASRSPEMLEKLVRAGADAFRLNMSHGSHADHEPVVAAIRALEKQFARPIAILADLQGPKLRVGTFAEGQAVIRHSGHFVLDRDPTPGDHNRVHLPHPELFGIMERGQRLLINDGKIRLKVLEADDNRILCSAEVGGVISDRKGVNVPDAEVPIPALTEKDRRDLAFATEQGADWIALSFVQRPEDIAEARKLIGTHGTAICAKIEKPKAVDRLDSIIEMADGIMVARGDLGVELEPFEVPPLQKKIVNMARRAGKPVIVATQMLESMIEAPTPTRAEVSDVANAVYDGADAVMLSAESAAGAWPEESVAMMDRIAVQVERDEGYKARVRFLETPPDATTSDALAHACMTIADTVPISAITVFTASGSTARRVARERPATPVLVLTPSPRTARRMGLLWGAHAVVTKDIGSFEEMIAKGKRMALRHKVAAAGAKLIVLAGVPFGTPGATNLLHVVSVTGDELDKHTGD</sequence>
<reference evidence="19 20" key="1">
    <citation type="submission" date="2016-05" db="EMBL/GenBank/DDBJ databases">
        <title>Compelete Genome Sequence of Bacteriochlorophyll-Synthesizing Bacterium Porphyrobacter neustonensis DSM 9434.</title>
        <authorList>
            <person name="Shi X.-L."/>
            <person name="Wu Y.-H."/>
            <person name="Cheng H."/>
            <person name="Xu L."/>
            <person name="Zhang X.-Q."/>
            <person name="Wang C.-S."/>
            <person name="Xu X.-W."/>
        </authorList>
    </citation>
    <scope>NUCLEOTIDE SEQUENCE [LARGE SCALE GENOMIC DNA]</scope>
    <source>
        <strain evidence="19 20">DSM 9434</strain>
    </source>
</reference>
<evidence type="ECO:0000256" key="9">
    <source>
        <dbReference type="ARBA" id="ARBA00022741"/>
    </source>
</evidence>
<comment type="cofactor">
    <cofactor evidence="2">
        <name>K(+)</name>
        <dbReference type="ChEBI" id="CHEBI:29103"/>
    </cofactor>
</comment>
<feature type="domain" description="Pyruvate kinase barrel" evidence="17">
    <location>
        <begin position="14"/>
        <end position="332"/>
    </location>
</feature>
<dbReference type="GO" id="GO:0005524">
    <property type="term" value="F:ATP binding"/>
    <property type="evidence" value="ECO:0007669"/>
    <property type="project" value="UniProtKB-KW"/>
</dbReference>